<feature type="region of interest" description="Disordered" evidence="4">
    <location>
        <begin position="494"/>
        <end position="524"/>
    </location>
</feature>
<evidence type="ECO:0000256" key="3">
    <source>
        <dbReference type="PROSITE-ProRule" id="PRU00192"/>
    </source>
</evidence>
<dbReference type="Gene3D" id="2.30.30.40">
    <property type="entry name" value="SH3 Domains"/>
    <property type="match status" value="2"/>
</dbReference>
<dbReference type="InterPro" id="IPR043539">
    <property type="entry name" value="Grb2-like"/>
</dbReference>
<keyword evidence="6" id="KW-1185">Reference proteome</keyword>
<dbReference type="SUPFAM" id="SSF50044">
    <property type="entry name" value="SH3-domain"/>
    <property type="match status" value="3"/>
</dbReference>
<protein>
    <submittedName>
        <fullName evidence="7">Uncharacterized protein LOC100377197</fullName>
    </submittedName>
</protein>
<organism evidence="6 7">
    <name type="scientific">Saccoglossus kowalevskii</name>
    <name type="common">Acorn worm</name>
    <dbReference type="NCBI Taxonomy" id="10224"/>
    <lineage>
        <taxon>Eukaryota</taxon>
        <taxon>Metazoa</taxon>
        <taxon>Hemichordata</taxon>
        <taxon>Enteropneusta</taxon>
        <taxon>Harrimaniidae</taxon>
        <taxon>Saccoglossus</taxon>
    </lineage>
</organism>
<keyword evidence="1 3" id="KW-0728">SH3 domain</keyword>
<feature type="compositionally biased region" description="Polar residues" evidence="4">
    <location>
        <begin position="314"/>
        <end position="332"/>
    </location>
</feature>
<feature type="compositionally biased region" description="Basic residues" evidence="4">
    <location>
        <begin position="38"/>
        <end position="54"/>
    </location>
</feature>
<evidence type="ECO:0000313" key="7">
    <source>
        <dbReference type="RefSeq" id="XP_006822987.1"/>
    </source>
</evidence>
<dbReference type="GeneID" id="100377197"/>
<dbReference type="CDD" id="cd00174">
    <property type="entry name" value="SH3"/>
    <property type="match status" value="2"/>
</dbReference>
<evidence type="ECO:0000256" key="1">
    <source>
        <dbReference type="ARBA" id="ARBA00022443"/>
    </source>
</evidence>
<dbReference type="InterPro" id="IPR036028">
    <property type="entry name" value="SH3-like_dom_sf"/>
</dbReference>
<feature type="region of interest" description="Disordered" evidence="4">
    <location>
        <begin position="143"/>
        <end position="182"/>
    </location>
</feature>
<dbReference type="PROSITE" id="PS50002">
    <property type="entry name" value="SH3"/>
    <property type="match status" value="2"/>
</dbReference>
<dbReference type="Proteomes" id="UP000694865">
    <property type="component" value="Unplaced"/>
</dbReference>
<feature type="compositionally biased region" description="Polar residues" evidence="4">
    <location>
        <begin position="9"/>
        <end position="19"/>
    </location>
</feature>
<feature type="compositionally biased region" description="Low complexity" evidence="4">
    <location>
        <begin position="333"/>
        <end position="347"/>
    </location>
</feature>
<name>A0ABM0MSJ6_SACKO</name>
<sequence length="772" mass="87268">MLKFVVRNPSPTRKTQQRSYRGWDSDSVDEEHCDVCRTRRRSLSNSRRRHKSKPRMADSDTVQTESVDLMDSLRGHSLKRPANVRATVLYDFEPDEKNEVRVIKGQNVRVMHEESGWAFVRVESGKVGFIPMRYCGQPHIRRRDNCRKARSKSPPSPFRGRDERRLKERSKSLENLRRSRRLPASRHKLSDFTESDDCEYSPRDVADTARFNSRSSLVEKTVNKTKYSSHCKTEAKLLKSIELSLKRSASVDLKQKIACLLSQPDVNNTNNALAGNVVNSTLEDKNNDKELMIKSDKIQPAISSSSSQRSSMSVNTDSESMSTPNMIAPQSPTTSTSTDSDYGTSIDSDTDSFGSVKMKAWKQRMLEQKRCIEGNTVEEKMSIENFCVSTKVSDGSDGSLDNETLCISSRGSRLNEIVTNGVGITDAKTVKAVVKDSGYSKENVVGLCQTIHELESLIKNSCFGEYEACTNEECNSEGYGSDCSEPPELPPKTLCRAPELTEPPKLPPKTLRPESFYNKTTESDSSRTQLCGQISITTPAETLKTKCELDSKKTAIQSQNAERAKLDSSEKQSHIFKKSDRETLIILFDFVAHDEGDLTVRQGETVTLLNHEDYDWCFVRNELGIEGFIPFSYVISQKVYNGKFTRNDNYAIGWKHEVKIASTRKVRISCHSQGTNATHNFSEDAVRMPSSTPCRDIEEDFDVTDLTTRTVLTHNHKAMTASELSVRRGETVYFNRKDLESNALWVMVYSPMKQCRGYIPTVYLAYKMEDLV</sequence>
<dbReference type="RefSeq" id="XP_006822987.1">
    <property type="nucleotide sequence ID" value="XM_006822924.1"/>
</dbReference>
<evidence type="ECO:0000256" key="4">
    <source>
        <dbReference type="SAM" id="MobiDB-lite"/>
    </source>
</evidence>
<keyword evidence="2" id="KW-0727">SH2 domain</keyword>
<feature type="domain" description="SH3" evidence="5">
    <location>
        <begin position="81"/>
        <end position="140"/>
    </location>
</feature>
<feature type="compositionally biased region" description="Basic and acidic residues" evidence="4">
    <location>
        <begin position="159"/>
        <end position="177"/>
    </location>
</feature>
<proteinExistence type="predicted"/>
<feature type="region of interest" description="Disordered" evidence="4">
    <location>
        <begin position="295"/>
        <end position="347"/>
    </location>
</feature>
<reference evidence="7" key="1">
    <citation type="submission" date="2025-08" db="UniProtKB">
        <authorList>
            <consortium name="RefSeq"/>
        </authorList>
    </citation>
    <scope>IDENTIFICATION</scope>
    <source>
        <tissue evidence="7">Testes</tissue>
    </source>
</reference>
<evidence type="ECO:0000313" key="6">
    <source>
        <dbReference type="Proteomes" id="UP000694865"/>
    </source>
</evidence>
<gene>
    <name evidence="7" type="primary">LOC100377197</name>
</gene>
<feature type="compositionally biased region" description="Low complexity" evidence="4">
    <location>
        <begin position="303"/>
        <end position="313"/>
    </location>
</feature>
<dbReference type="Pfam" id="PF00018">
    <property type="entry name" value="SH3_1"/>
    <property type="match status" value="2"/>
</dbReference>
<accession>A0ABM0MSJ6</accession>
<feature type="region of interest" description="Disordered" evidence="4">
    <location>
        <begin position="1"/>
        <end position="65"/>
    </location>
</feature>
<evidence type="ECO:0000256" key="2">
    <source>
        <dbReference type="ARBA" id="ARBA00022999"/>
    </source>
</evidence>
<feature type="domain" description="SH3" evidence="5">
    <location>
        <begin position="579"/>
        <end position="639"/>
    </location>
</feature>
<dbReference type="InterPro" id="IPR001452">
    <property type="entry name" value="SH3_domain"/>
</dbReference>
<dbReference type="SMART" id="SM00326">
    <property type="entry name" value="SH3"/>
    <property type="match status" value="3"/>
</dbReference>
<dbReference type="PANTHER" id="PTHR46037">
    <property type="entry name" value="PROTEIN ENHANCER OF SEVENLESS 2B"/>
    <property type="match status" value="1"/>
</dbReference>
<evidence type="ECO:0000259" key="5">
    <source>
        <dbReference type="PROSITE" id="PS50002"/>
    </source>
</evidence>